<accession>A0ABV8RGN3</accession>
<protein>
    <recommendedName>
        <fullName evidence="3">Lipoprotein</fullName>
    </recommendedName>
</protein>
<organism evidence="1 2">
    <name type="scientific">Sphingorhabdus arenilitoris</name>
    <dbReference type="NCBI Taxonomy" id="1490041"/>
    <lineage>
        <taxon>Bacteria</taxon>
        <taxon>Pseudomonadati</taxon>
        <taxon>Pseudomonadota</taxon>
        <taxon>Alphaproteobacteria</taxon>
        <taxon>Sphingomonadales</taxon>
        <taxon>Sphingomonadaceae</taxon>
        <taxon>Sphingorhabdus</taxon>
    </lineage>
</organism>
<gene>
    <name evidence="1" type="ORF">ACFOWX_08320</name>
</gene>
<sequence length="171" mass="19738">MNHWAMRLGAILMLFGLFGCNEELQDKLAIVKGQSYLIPWQDRPVINNRTRGTYVRISQKEITGGTKIQLKVDPRWYEFQVNNNYPSLFGYGGKNISVNGDFVKIDTIIGRVLCEKPYNEYTKYVSCGFRLLDEEVSWSVNFSSKDIDQVEHIKSEAEKILKSYREAANVK</sequence>
<name>A0ABV8RGN3_9SPHN</name>
<proteinExistence type="predicted"/>
<comment type="caution">
    <text evidence="1">The sequence shown here is derived from an EMBL/GenBank/DDBJ whole genome shotgun (WGS) entry which is preliminary data.</text>
</comment>
<dbReference type="PROSITE" id="PS51257">
    <property type="entry name" value="PROKAR_LIPOPROTEIN"/>
    <property type="match status" value="1"/>
</dbReference>
<evidence type="ECO:0000313" key="1">
    <source>
        <dbReference type="EMBL" id="MFC4292419.1"/>
    </source>
</evidence>
<evidence type="ECO:0000313" key="2">
    <source>
        <dbReference type="Proteomes" id="UP001595887"/>
    </source>
</evidence>
<evidence type="ECO:0008006" key="3">
    <source>
        <dbReference type="Google" id="ProtNLM"/>
    </source>
</evidence>
<keyword evidence="2" id="KW-1185">Reference proteome</keyword>
<dbReference type="Proteomes" id="UP001595887">
    <property type="component" value="Unassembled WGS sequence"/>
</dbReference>
<dbReference type="EMBL" id="JBHSDH010000013">
    <property type="protein sequence ID" value="MFC4292419.1"/>
    <property type="molecule type" value="Genomic_DNA"/>
</dbReference>
<dbReference type="RefSeq" id="WP_381423096.1">
    <property type="nucleotide sequence ID" value="NZ_JBHSDH010000013.1"/>
</dbReference>
<reference evidence="2" key="1">
    <citation type="journal article" date="2019" name="Int. J. Syst. Evol. Microbiol.">
        <title>The Global Catalogue of Microorganisms (GCM) 10K type strain sequencing project: providing services to taxonomists for standard genome sequencing and annotation.</title>
        <authorList>
            <consortium name="The Broad Institute Genomics Platform"/>
            <consortium name="The Broad Institute Genome Sequencing Center for Infectious Disease"/>
            <person name="Wu L."/>
            <person name="Ma J."/>
        </authorList>
    </citation>
    <scope>NUCLEOTIDE SEQUENCE [LARGE SCALE GENOMIC DNA]</scope>
    <source>
        <strain evidence="2">CECT 8531</strain>
    </source>
</reference>